<keyword evidence="3 5" id="KW-1133">Transmembrane helix</keyword>
<dbReference type="SUPFAM" id="SSF58104">
    <property type="entry name" value="Methyl-accepting chemotaxis protein (MCP) signaling domain"/>
    <property type="match status" value="1"/>
</dbReference>
<feature type="transmembrane region" description="Helical" evidence="5">
    <location>
        <begin position="445"/>
        <end position="470"/>
    </location>
</feature>
<protein>
    <submittedName>
        <fullName evidence="7">ABC-2 family transporter protein</fullName>
    </submittedName>
</protein>
<dbReference type="EMBL" id="CP035299">
    <property type="protein sequence ID" value="QAU51847.1"/>
    <property type="molecule type" value="Genomic_DNA"/>
</dbReference>
<dbReference type="InterPro" id="IPR017500">
    <property type="entry name" value="Phage_infect_YhgE_N"/>
</dbReference>
<dbReference type="RefSeq" id="WP_128889367.1">
    <property type="nucleotide sequence ID" value="NZ_BMCX01000001.1"/>
</dbReference>
<dbReference type="NCBIfam" id="TIGR03061">
    <property type="entry name" value="pip_yhgE_Nterm"/>
    <property type="match status" value="1"/>
</dbReference>
<accession>A0A410W7H9</accession>
<dbReference type="PANTHER" id="PTHR43077:SF10">
    <property type="entry name" value="TRANSPORT PERMEASE PROTEIN"/>
    <property type="match status" value="1"/>
</dbReference>
<reference evidence="7 8" key="1">
    <citation type="submission" date="2019-01" db="EMBL/GenBank/DDBJ databases">
        <authorList>
            <person name="Ruckert C."/>
            <person name="Busche T."/>
            <person name="Kalinowski J."/>
        </authorList>
    </citation>
    <scope>NUCLEOTIDE SEQUENCE [LARGE SCALE GENOMIC DNA]</scope>
    <source>
        <strain evidence="7 8">136/3</strain>
    </source>
</reference>
<proteinExistence type="predicted"/>
<dbReference type="InterPro" id="IPR023908">
    <property type="entry name" value="xxxLxxG_rpt"/>
</dbReference>
<feature type="transmembrane region" description="Helical" evidence="5">
    <location>
        <begin position="546"/>
        <end position="569"/>
    </location>
</feature>
<dbReference type="Pfam" id="PF12698">
    <property type="entry name" value="ABC2_membrane_3"/>
    <property type="match status" value="1"/>
</dbReference>
<comment type="subcellular location">
    <subcellularLocation>
        <location evidence="1">Membrane</location>
        <topology evidence="1">Multi-pass membrane protein</topology>
    </subcellularLocation>
</comment>
<dbReference type="Gene3D" id="1.10.287.950">
    <property type="entry name" value="Methyl-accepting chemotaxis protein"/>
    <property type="match status" value="1"/>
</dbReference>
<feature type="transmembrane region" description="Helical" evidence="5">
    <location>
        <begin position="604"/>
        <end position="625"/>
    </location>
</feature>
<evidence type="ECO:0000256" key="1">
    <source>
        <dbReference type="ARBA" id="ARBA00004141"/>
    </source>
</evidence>
<dbReference type="InterPro" id="IPR013525">
    <property type="entry name" value="ABC2_TM"/>
</dbReference>
<keyword evidence="8" id="KW-1185">Reference proteome</keyword>
<dbReference type="NCBIfam" id="TIGR03057">
    <property type="entry name" value="xxxLxxG_by_4"/>
    <property type="match status" value="5"/>
</dbReference>
<evidence type="ECO:0000256" key="4">
    <source>
        <dbReference type="ARBA" id="ARBA00023136"/>
    </source>
</evidence>
<organism evidence="7 8">
    <name type="scientific">Corynebacterium pelargi</name>
    <dbReference type="NCBI Taxonomy" id="1471400"/>
    <lineage>
        <taxon>Bacteria</taxon>
        <taxon>Bacillati</taxon>
        <taxon>Actinomycetota</taxon>
        <taxon>Actinomycetes</taxon>
        <taxon>Mycobacteriales</taxon>
        <taxon>Corynebacteriaceae</taxon>
        <taxon>Corynebacterium</taxon>
    </lineage>
</organism>
<dbReference type="InterPro" id="IPR051328">
    <property type="entry name" value="T7SS_ABC-Transporter"/>
</dbReference>
<evidence type="ECO:0000256" key="2">
    <source>
        <dbReference type="ARBA" id="ARBA00022692"/>
    </source>
</evidence>
<keyword evidence="2 5" id="KW-0812">Transmembrane</keyword>
<dbReference type="KEGG" id="cpeg:CPELA_02820"/>
<dbReference type="GO" id="GO:0016020">
    <property type="term" value="C:membrane"/>
    <property type="evidence" value="ECO:0007669"/>
    <property type="project" value="UniProtKB-SubCell"/>
</dbReference>
<dbReference type="GO" id="GO:0140359">
    <property type="term" value="F:ABC-type transporter activity"/>
    <property type="evidence" value="ECO:0007669"/>
    <property type="project" value="InterPro"/>
</dbReference>
<evidence type="ECO:0000256" key="5">
    <source>
        <dbReference type="SAM" id="Phobius"/>
    </source>
</evidence>
<gene>
    <name evidence="7" type="ORF">CPELA_02820</name>
</gene>
<dbReference type="Proteomes" id="UP000288929">
    <property type="component" value="Chromosome"/>
</dbReference>
<feature type="transmembrane region" description="Helical" evidence="5">
    <location>
        <begin position="31"/>
        <end position="56"/>
    </location>
</feature>
<dbReference type="PANTHER" id="PTHR43077">
    <property type="entry name" value="TRANSPORT PERMEASE YVFS-RELATED"/>
    <property type="match status" value="1"/>
</dbReference>
<evidence type="ECO:0000313" key="8">
    <source>
        <dbReference type="Proteomes" id="UP000288929"/>
    </source>
</evidence>
<evidence type="ECO:0000256" key="3">
    <source>
        <dbReference type="ARBA" id="ARBA00022989"/>
    </source>
</evidence>
<feature type="transmembrane region" description="Helical" evidence="5">
    <location>
        <begin position="482"/>
        <end position="503"/>
    </location>
</feature>
<sequence>MTLHLVIVHLATEFLRMKETTKPSPSRKRALLIRSIIVTVLVAPLLVTAAFMWSLWDPSHYLQNVRMAVVNEDAGTQKDGQKVNFGDDVVEGLLNTSYMDFTELPAAEANDGLRDGDFMVVLSIPKDFSQEVASVIDEHPKQPEVVISFNDQYGTNTPLLTSGLVPGIQKGIAKGIAEGYSSEILGGMNRLGEGLRKAADGAQQLDDGAAQLKAGTEKGVDGATQLKDGSAQLSDGASRLDQGMGQLLDGTSQLGDGAAQIDAGVGQLTDKVIPLLKQAGTTVEMLKPLADQLEMLGLQAQAQEIRDRIAVLDTSNPDALANQLAKLKDGTAQMSYNLNDPSAPYLQGALQLKDGSSQLAAGAARLDNGMGQLLDGTHQLDAGVAKLKDGTSQLDAGLSEGAQQAPEIKDIEASSHQIAVPVAYEEDYRHAVQELSDEHDPTSKVLSGGVTMILILVFGYLLMALVSMLAPHILGTRKHASTLVAVLAGFAVVGAGNTALLWLLTGAGMAAGFHIAHLGAYFLAMVLIAAHGTSIFQFLRLAFGRLAGGALALGFFAYGVFAFGGVWPIQLTPAPMRAMHSLHPMTYAKDVFVRTVDGNFDGTYYTGVVVLVVSIIVFIGLSVFARNYKLNKAEEHTHTPELQHT</sequence>
<dbReference type="OrthoDB" id="9811483at2"/>
<feature type="transmembrane region" description="Helical" evidence="5">
    <location>
        <begin position="515"/>
        <end position="539"/>
    </location>
</feature>
<evidence type="ECO:0000313" key="7">
    <source>
        <dbReference type="EMBL" id="QAU51847.1"/>
    </source>
</evidence>
<name>A0A410W7H9_9CORY</name>
<keyword evidence="4 5" id="KW-0472">Membrane</keyword>
<evidence type="ECO:0000259" key="6">
    <source>
        <dbReference type="Pfam" id="PF12698"/>
    </source>
</evidence>
<feature type="domain" description="ABC-2 type transporter transmembrane" evidence="6">
    <location>
        <begin position="427"/>
        <end position="623"/>
    </location>
</feature>
<dbReference type="AlphaFoldDB" id="A0A410W7H9"/>